<dbReference type="Pfam" id="PF13833">
    <property type="entry name" value="EF-hand_8"/>
    <property type="match status" value="1"/>
</dbReference>
<feature type="domain" description="EF-hand" evidence="6">
    <location>
        <begin position="527"/>
        <end position="562"/>
    </location>
</feature>
<dbReference type="SMART" id="SM00054">
    <property type="entry name" value="EFh"/>
    <property type="match status" value="10"/>
</dbReference>
<dbReference type="PROSITE" id="PS00018">
    <property type="entry name" value="EF_HAND_1"/>
    <property type="match status" value="2"/>
</dbReference>
<dbReference type="Proteomes" id="UP001652624">
    <property type="component" value="Chromosome 4"/>
</dbReference>
<evidence type="ECO:0000259" key="6">
    <source>
        <dbReference type="PROSITE" id="PS50222"/>
    </source>
</evidence>
<evidence type="ECO:0000256" key="1">
    <source>
        <dbReference type="ARBA" id="ARBA00022553"/>
    </source>
</evidence>
<dbReference type="InterPro" id="IPR018247">
    <property type="entry name" value="EF_Hand_1_Ca_BS"/>
</dbReference>
<feature type="compositionally biased region" description="Polar residues" evidence="5">
    <location>
        <begin position="1259"/>
        <end position="1276"/>
    </location>
</feature>
<keyword evidence="7" id="KW-1185">Reference proteome</keyword>
<gene>
    <name evidence="8" type="primary">EFCAB6</name>
</gene>
<dbReference type="Pfam" id="PF08976">
    <property type="entry name" value="EF-hand_11"/>
    <property type="match status" value="1"/>
</dbReference>
<evidence type="ECO:0000256" key="2">
    <source>
        <dbReference type="ARBA" id="ARBA00022723"/>
    </source>
</evidence>
<dbReference type="InterPro" id="IPR052603">
    <property type="entry name" value="EFCB6"/>
</dbReference>
<reference evidence="8" key="1">
    <citation type="submission" date="2025-08" db="UniProtKB">
        <authorList>
            <consortium name="RefSeq"/>
        </authorList>
    </citation>
    <scope>IDENTIFICATION</scope>
</reference>
<feature type="region of interest" description="Disordered" evidence="5">
    <location>
        <begin position="1"/>
        <end position="27"/>
    </location>
</feature>
<dbReference type="SUPFAM" id="SSF47473">
    <property type="entry name" value="EF-hand"/>
    <property type="match status" value="7"/>
</dbReference>
<feature type="domain" description="EF-hand" evidence="6">
    <location>
        <begin position="1447"/>
        <end position="1477"/>
    </location>
</feature>
<evidence type="ECO:0000313" key="7">
    <source>
        <dbReference type="Proteomes" id="UP001652624"/>
    </source>
</evidence>
<dbReference type="PANTHER" id="PTHR20875:SF2">
    <property type="entry name" value="EF-HAND CALCIUM-BINDING DOMAIN-CONTAINING PROTEIN 6"/>
    <property type="match status" value="1"/>
</dbReference>
<evidence type="ECO:0000256" key="3">
    <source>
        <dbReference type="ARBA" id="ARBA00022737"/>
    </source>
</evidence>
<keyword evidence="4" id="KW-0106">Calcium</keyword>
<dbReference type="GeneID" id="103112750"/>
<feature type="compositionally biased region" description="Basic and acidic residues" evidence="5">
    <location>
        <begin position="604"/>
        <end position="622"/>
    </location>
</feature>
<proteinExistence type="predicted"/>
<dbReference type="Gene3D" id="1.10.238.10">
    <property type="entry name" value="EF-hand"/>
    <property type="match status" value="10"/>
</dbReference>
<dbReference type="PROSITE" id="PS50222">
    <property type="entry name" value="EF_HAND_2"/>
    <property type="match status" value="6"/>
</dbReference>
<feature type="compositionally biased region" description="Low complexity" evidence="5">
    <location>
        <begin position="1279"/>
        <end position="1291"/>
    </location>
</feature>
<dbReference type="InterPro" id="IPR011992">
    <property type="entry name" value="EF-hand-dom_pair"/>
</dbReference>
<dbReference type="PANTHER" id="PTHR20875">
    <property type="entry name" value="EF-HAND CALCIUM-BINDING DOMAIN-CONTAINING PROTEIN 6-RELATED"/>
    <property type="match status" value="1"/>
</dbReference>
<evidence type="ECO:0000256" key="4">
    <source>
        <dbReference type="ARBA" id="ARBA00022837"/>
    </source>
</evidence>
<feature type="domain" description="EF-hand" evidence="6">
    <location>
        <begin position="898"/>
        <end position="933"/>
    </location>
</feature>
<dbReference type="Pfam" id="PF13499">
    <property type="entry name" value="EF-hand_7"/>
    <property type="match status" value="2"/>
</dbReference>
<dbReference type="CDD" id="cd00051">
    <property type="entry name" value="EFh"/>
    <property type="match status" value="3"/>
</dbReference>
<keyword evidence="3" id="KW-0677">Repeat</keyword>
<dbReference type="InterPro" id="IPR015070">
    <property type="entry name" value="EF_hand_DJBP"/>
</dbReference>
<feature type="region of interest" description="Disordered" evidence="5">
    <location>
        <begin position="602"/>
        <end position="629"/>
    </location>
</feature>
<dbReference type="InterPro" id="IPR002048">
    <property type="entry name" value="EF_hand_dom"/>
</dbReference>
<feature type="domain" description="EF-hand" evidence="6">
    <location>
        <begin position="93"/>
        <end position="128"/>
    </location>
</feature>
<organism evidence="7 8">
    <name type="scientific">Erinaceus europaeus</name>
    <name type="common">Western European hedgehog</name>
    <dbReference type="NCBI Taxonomy" id="9365"/>
    <lineage>
        <taxon>Eukaryota</taxon>
        <taxon>Metazoa</taxon>
        <taxon>Chordata</taxon>
        <taxon>Craniata</taxon>
        <taxon>Vertebrata</taxon>
        <taxon>Euteleostomi</taxon>
        <taxon>Mammalia</taxon>
        <taxon>Eutheria</taxon>
        <taxon>Laurasiatheria</taxon>
        <taxon>Eulipotyphla</taxon>
        <taxon>Erinaceidae</taxon>
        <taxon>Erinaceinae</taxon>
        <taxon>Erinaceus</taxon>
    </lineage>
</organism>
<keyword evidence="2" id="KW-0479">Metal-binding</keyword>
<sequence>MDLKQNNLRPNVKGYKSSSAKASDSVHRMAVTPDGPALCSTTRKSLRPYSSPCRMYSRSCYNTSRPSSSTTEIANPVLSFLDIKRILFEKITDRGDELKRAFQLLDTGQNMTVSKSELKRIITVFLLPLTREQFRDILAQIPLTSSGTVSYSDFLNRFGGIDLNIHVFKRASETENEKNCCRTVKELETQVGGKLFKNIKMVTKAFKLIDVNKTGLIQEGDLRRILDIFCMKMKDEEYKKFAKHYNIDKDAAVNYNAFMKDLSTNTALNLRYYLENQEDSLGNQQTKYSKKEYLPSSVSSEDIWKNYSLDEIKNIFCQEFSKSYEHVEKALSAGDPTKGGFISLNYLKIVLDTFVYRLPRRVFIQLMRRFGLRTTSRINWKHFLTLLKESQWLEVNNAFPLAKRNSINSRNQSYKGNIITKLFSHGDHYASLKKALLIANDKPDGCLTTEELRHILNCMVIKISDSEFEELLRTLDPSGTGMISVSTFVGLLEQDPKMRKMSYPDTKEPPPMAWDSVEEIIHDTIARNRHALREMLQSYDPGATGLISRNNFKKAMLIYCPFLTAEHLIKLYSKFQDVASGRILYKKLLAYIGINNLSSSPAPIRKDPLEKRQMPDLSERTRPASHKSTLTRSMTMDEVLGKLKTYIQKQDPVFRRRFLDYSKEPCSKIGKHDFRKVLEDNGMPMNNDQYALLTAKIGYKAEGMSYLDLATRFADNKISGPEVTSFHAPPPSKTNLDSFFITAEECLKLFPRRLKEYFRDPYSAFFKIDTDRDGIINMHDLNRLLRQLLINLKDEEFERFLHLLGLRLSMTLNFREFQGLFEKTPFRADDAPQRLIRPKQKVADSDLACEQAHQYLATKARNRWSDLSKNFLETDNEGNGILRRRDIKNALYGFDIPLTPREFEKLWTRYDTEGRGYITYQEFLQKLGISYSAELHRPYMEDYFNFMGHFTKPQQLQEEMKELQQHTDKAVLIRDKLKEHYQDISKALTKQDKSKGSYISVCKILKVLQECGCPLKEEELTNLLKSWGIGCHNNTVNYLDFLRMLENKPAKPQTAEKEESVPVDFSMLNPDDMLKNVREVVATSSLALATACFALDKEDTGFLKASDFGQVLKDFCYKLSDNQYHYFLRKLRLHLTPYINWKYFLQNFNSFLEENAAEWAEKMPKGPPPPSSKEVAFHEILARLHKAVTAHYHAIAQELENFDTMKTNTVSRDEFRAICTRHVQVLTDEQFDRLWNEMPVNAKGQLKCQDFLSSFSSEKVGTPQASMDSTHVQRGSSIREASSQRRSAMSSRDLKARPSHPCTPSTATSLGIQPLQNCEPIESKLRKKIQGCWRELLKDCKERDTDKQGEITAADFLALVEKFSLDISKEECQQLLVKYDLRNNGKFCYCDFIQSCVLLLKSKETSLMQRMKIQNANKMTETGPETCSFYSALLRIQPQIVHCWRPMRRTFKSYDEAGSGFLSVGDFRKVLRQYSINLSEEEFFHILEYYDKTLSSRISYNDFLRAFLQ</sequence>
<feature type="domain" description="EF-hand" evidence="6">
    <location>
        <begin position="197"/>
        <end position="232"/>
    </location>
</feature>
<dbReference type="RefSeq" id="XP_060045103.1">
    <property type="nucleotide sequence ID" value="XM_060189120.1"/>
</dbReference>
<feature type="domain" description="EF-hand" evidence="6">
    <location>
        <begin position="764"/>
        <end position="791"/>
    </location>
</feature>
<keyword evidence="1" id="KW-0597">Phosphoprotein</keyword>
<accession>A0ABM3X8F5</accession>
<evidence type="ECO:0000313" key="8">
    <source>
        <dbReference type="RefSeq" id="XP_060045103.1"/>
    </source>
</evidence>
<feature type="region of interest" description="Disordered" evidence="5">
    <location>
        <begin position="1259"/>
        <end position="1308"/>
    </location>
</feature>
<name>A0ABM3X8F5_ERIEU</name>
<evidence type="ECO:0000256" key="5">
    <source>
        <dbReference type="SAM" id="MobiDB-lite"/>
    </source>
</evidence>
<protein>
    <submittedName>
        <fullName evidence="8">EF-hand calcium-binding domain-containing protein 6 isoform X1</fullName>
    </submittedName>
</protein>